<dbReference type="EMBL" id="JALJOQ010000004">
    <property type="protein sequence ID" value="KAK9813561.1"/>
    <property type="molecule type" value="Genomic_DNA"/>
</dbReference>
<dbReference type="SUPFAM" id="SSF56784">
    <property type="entry name" value="HAD-like"/>
    <property type="match status" value="1"/>
</dbReference>
<feature type="binding site" evidence="6">
    <location>
        <position position="428"/>
    </location>
    <ligand>
        <name>Mg(2+)</name>
        <dbReference type="ChEBI" id="CHEBI:18420"/>
    </ligand>
</feature>
<evidence type="ECO:0000313" key="8">
    <source>
        <dbReference type="EMBL" id="KAK9813561.1"/>
    </source>
</evidence>
<dbReference type="Pfam" id="PF05761">
    <property type="entry name" value="5_nucleotid"/>
    <property type="match status" value="1"/>
</dbReference>
<evidence type="ECO:0000313" key="9">
    <source>
        <dbReference type="Proteomes" id="UP001465755"/>
    </source>
</evidence>
<accession>A0AAW1PVG9</accession>
<dbReference type="NCBIfam" id="TIGR02244">
    <property type="entry name" value="HAD-IG-Ncltidse"/>
    <property type="match status" value="1"/>
</dbReference>
<proteinExistence type="inferred from homology"/>
<gene>
    <name evidence="8" type="ORF">WJX73_007197</name>
</gene>
<keyword evidence="4 6" id="KW-0460">Magnesium</keyword>
<feature type="active site" description="Proton donor" evidence="5">
    <location>
        <position position="108"/>
    </location>
</feature>
<dbReference type="PIRSF" id="PIRSF017434">
    <property type="entry name" value="Purine_5'-nucleotidase"/>
    <property type="match status" value="1"/>
</dbReference>
<feature type="region of interest" description="Disordered" evidence="7">
    <location>
        <begin position="553"/>
        <end position="581"/>
    </location>
</feature>
<evidence type="ECO:0000256" key="3">
    <source>
        <dbReference type="ARBA" id="ARBA00022801"/>
    </source>
</evidence>
<evidence type="ECO:0000256" key="1">
    <source>
        <dbReference type="ARBA" id="ARBA00009589"/>
    </source>
</evidence>
<name>A0AAW1PVG9_9CHLO</name>
<evidence type="ECO:0000256" key="2">
    <source>
        <dbReference type="ARBA" id="ARBA00022723"/>
    </source>
</evidence>
<dbReference type="InterPro" id="IPR023214">
    <property type="entry name" value="HAD_sf"/>
</dbReference>
<feature type="region of interest" description="Disordered" evidence="7">
    <location>
        <begin position="38"/>
        <end position="71"/>
    </location>
</feature>
<comment type="similarity">
    <text evidence="1">Belongs to the 5'(3')-deoxyribonucleotidase family.</text>
</comment>
<comment type="caution">
    <text evidence="8">The sequence shown here is derived from an EMBL/GenBank/DDBJ whole genome shotgun (WGS) entry which is preliminary data.</text>
</comment>
<reference evidence="8 9" key="1">
    <citation type="journal article" date="2024" name="Nat. Commun.">
        <title>Phylogenomics reveals the evolutionary origins of lichenization in chlorophyte algae.</title>
        <authorList>
            <person name="Puginier C."/>
            <person name="Libourel C."/>
            <person name="Otte J."/>
            <person name="Skaloud P."/>
            <person name="Haon M."/>
            <person name="Grisel S."/>
            <person name="Petersen M."/>
            <person name="Berrin J.G."/>
            <person name="Delaux P.M."/>
            <person name="Dal Grande F."/>
            <person name="Keller J."/>
        </authorList>
    </citation>
    <scope>NUCLEOTIDE SEQUENCE [LARGE SCALE GENOMIC DNA]</scope>
    <source>
        <strain evidence="8 9">SAG 2036</strain>
    </source>
</reference>
<keyword evidence="9" id="KW-1185">Reference proteome</keyword>
<dbReference type="GO" id="GO:0046872">
    <property type="term" value="F:metal ion binding"/>
    <property type="evidence" value="ECO:0007669"/>
    <property type="project" value="UniProtKB-KW"/>
</dbReference>
<dbReference type="PANTHER" id="PTHR12103">
    <property type="entry name" value="5'-NUCLEOTIDASE DOMAIN-CONTAINING"/>
    <property type="match status" value="1"/>
</dbReference>
<keyword evidence="2 6" id="KW-0479">Metal-binding</keyword>
<dbReference type="Gene3D" id="3.40.50.1000">
    <property type="entry name" value="HAD superfamily/HAD-like"/>
    <property type="match status" value="2"/>
</dbReference>
<dbReference type="GO" id="GO:0008253">
    <property type="term" value="F:5'-nucleotidase activity"/>
    <property type="evidence" value="ECO:0007669"/>
    <property type="project" value="TreeGrafter"/>
</dbReference>
<dbReference type="InterPro" id="IPR016695">
    <property type="entry name" value="Pur_nucleotidase"/>
</dbReference>
<evidence type="ECO:0000256" key="5">
    <source>
        <dbReference type="PIRSR" id="PIRSR017434-1"/>
    </source>
</evidence>
<dbReference type="AlphaFoldDB" id="A0AAW1PVG9"/>
<evidence type="ECO:0000256" key="6">
    <source>
        <dbReference type="PIRSR" id="PIRSR017434-2"/>
    </source>
</evidence>
<protein>
    <recommendedName>
        <fullName evidence="10">5'-nucleotidase</fullName>
    </recommendedName>
</protein>
<feature type="binding site" evidence="6">
    <location>
        <position position="106"/>
    </location>
    <ligand>
        <name>Mg(2+)</name>
        <dbReference type="ChEBI" id="CHEBI:18420"/>
    </ligand>
</feature>
<dbReference type="InterPro" id="IPR036412">
    <property type="entry name" value="HAD-like_sf"/>
</dbReference>
<feature type="active site" description="Nucleophile" evidence="5">
    <location>
        <position position="106"/>
    </location>
</feature>
<evidence type="ECO:0000256" key="4">
    <source>
        <dbReference type="ARBA" id="ARBA00022842"/>
    </source>
</evidence>
<dbReference type="PANTHER" id="PTHR12103:SF15">
    <property type="entry name" value="CYTOSOLIC PURINE 5'-NUCLEOTIDASE"/>
    <property type="match status" value="1"/>
</dbReference>
<feature type="binding site" evidence="6">
    <location>
        <position position="108"/>
    </location>
    <ligand>
        <name>GMP</name>
        <dbReference type="ChEBI" id="CHEBI:58115"/>
    </ligand>
</feature>
<dbReference type="Proteomes" id="UP001465755">
    <property type="component" value="Unassembled WGS sequence"/>
</dbReference>
<sequence length="581" mass="66108">MKLAASALLLQRIPRLSYCQRQASSTRVHCMHMSARDQDVKEDSTHVQPGTAPVVRTSLIPPPPPPPSPELPGWSPDVWASSLDPTRRVFCNRSLNMASIKAIGFDMDYTLAQYRPESFEVLAYELTVEKLIEEFDYPAVLKDLEFDWQYMMRGLVIDKVRGNILKVDRHKYVKLAIHGFRVLSRQERLDTYAHSQATFEFDEPDYALIDTLFSLAEAHLFMQLVDLHDAQPDLFPKEKSNADLYRDTRAAVDMCHRDGSLKNAVAKDPAKYIHEDGRLLQLLKSLRASGRGLFLATNSLWDYTNVVMNFLLTGRTGSDRNTDWLQYFDIVITGCAKPAFFTGRRPLYEVMTESGFLRNTDGGTAMIPIGEADLPKNLPSFGSSAPHFVPGRVREQGERARVFQGGSTWDLHKMLGIDSGNQVVYVGDHIYGDILRSKKQLGWRTVLVFPELAAELDILSHNTGVTRKLRHLRLQRDVLEDQIQRLNWALMNDHHARFHSAWGQLLKTGYQNSRFAHQVERFACLYTSHVSNLSFYSPDKSYRGRMDFMAHEEDAPFRSGSPSAELSDFSKCADSEEQPLD</sequence>
<dbReference type="InterPro" id="IPR008380">
    <property type="entry name" value="HAD-SF_hydro_IG_5-nucl"/>
</dbReference>
<organism evidence="8 9">
    <name type="scientific">Symbiochloris irregularis</name>
    <dbReference type="NCBI Taxonomy" id="706552"/>
    <lineage>
        <taxon>Eukaryota</taxon>
        <taxon>Viridiplantae</taxon>
        <taxon>Chlorophyta</taxon>
        <taxon>core chlorophytes</taxon>
        <taxon>Trebouxiophyceae</taxon>
        <taxon>Trebouxiales</taxon>
        <taxon>Trebouxiaceae</taxon>
        <taxon>Symbiochloris</taxon>
    </lineage>
</organism>
<dbReference type="CDD" id="cd07522">
    <property type="entry name" value="HAD_cN-II"/>
    <property type="match status" value="1"/>
</dbReference>
<evidence type="ECO:0000256" key="7">
    <source>
        <dbReference type="SAM" id="MobiDB-lite"/>
    </source>
</evidence>
<feature type="compositionally biased region" description="Pro residues" evidence="7">
    <location>
        <begin position="60"/>
        <end position="70"/>
    </location>
</feature>
<keyword evidence="3" id="KW-0378">Hydrolase</keyword>
<comment type="cofactor">
    <cofactor evidence="6">
        <name>Mg(2+)</name>
        <dbReference type="ChEBI" id="CHEBI:18420"/>
    </cofactor>
    <text evidence="6">Binds 1 Mg(2+) ion per subunit.</text>
</comment>
<evidence type="ECO:0008006" key="10">
    <source>
        <dbReference type="Google" id="ProtNLM"/>
    </source>
</evidence>